<reference evidence="4 5" key="1">
    <citation type="submission" date="2018-08" db="EMBL/GenBank/DDBJ databases">
        <title>A genome reference for cultivated species of the human gut microbiota.</title>
        <authorList>
            <person name="Zou Y."/>
            <person name="Xue W."/>
            <person name="Luo G."/>
        </authorList>
    </citation>
    <scope>NUCLEOTIDE SEQUENCE [LARGE SCALE GENOMIC DNA]</scope>
    <source>
        <strain evidence="1 5">AF25-21</strain>
        <strain evidence="2 4">AM29-25AC</strain>
    </source>
</reference>
<evidence type="ECO:0000313" key="5">
    <source>
        <dbReference type="Proteomes" id="UP000285839"/>
    </source>
</evidence>
<evidence type="ECO:0000313" key="3">
    <source>
        <dbReference type="EMBL" id="RYT65893.1"/>
    </source>
</evidence>
<proteinExistence type="predicted"/>
<protein>
    <submittedName>
        <fullName evidence="2">Uncharacterized protein</fullName>
    </submittedName>
</protein>
<dbReference type="EMBL" id="RCXQ01000010">
    <property type="protein sequence ID" value="RYT65893.1"/>
    <property type="molecule type" value="Genomic_DNA"/>
</dbReference>
<dbReference type="Proteomes" id="UP000284644">
    <property type="component" value="Unassembled WGS sequence"/>
</dbReference>
<comment type="caution">
    <text evidence="2">The sequence shown here is derived from an EMBL/GenBank/DDBJ whole genome shotgun (WGS) entry which is preliminary data.</text>
</comment>
<dbReference type="AlphaFoldDB" id="A0A396FQM9"/>
<evidence type="ECO:0000313" key="6">
    <source>
        <dbReference type="Proteomes" id="UP000293506"/>
    </source>
</evidence>
<name>A0A396FQM9_9FIRM</name>
<evidence type="ECO:0000313" key="1">
    <source>
        <dbReference type="EMBL" id="RGR48075.1"/>
    </source>
</evidence>
<evidence type="ECO:0000313" key="4">
    <source>
        <dbReference type="Proteomes" id="UP000284644"/>
    </source>
</evidence>
<gene>
    <name evidence="2" type="ORF">DW767_08445</name>
    <name evidence="1" type="ORF">DWY46_12150</name>
    <name evidence="3" type="ORF">EAI82_11440</name>
</gene>
<evidence type="ECO:0000313" key="2">
    <source>
        <dbReference type="EMBL" id="RHE12382.1"/>
    </source>
</evidence>
<dbReference type="EMBL" id="QSJW01000005">
    <property type="protein sequence ID" value="RHE12382.1"/>
    <property type="molecule type" value="Genomic_DNA"/>
</dbReference>
<organism evidence="2 4">
    <name type="scientific">Blautia obeum</name>
    <dbReference type="NCBI Taxonomy" id="40520"/>
    <lineage>
        <taxon>Bacteria</taxon>
        <taxon>Bacillati</taxon>
        <taxon>Bacillota</taxon>
        <taxon>Clostridia</taxon>
        <taxon>Lachnospirales</taxon>
        <taxon>Lachnospiraceae</taxon>
        <taxon>Blautia</taxon>
    </lineage>
</organism>
<dbReference type="Proteomes" id="UP000293506">
    <property type="component" value="Unassembled WGS sequence"/>
</dbReference>
<dbReference type="Proteomes" id="UP000285839">
    <property type="component" value="Unassembled WGS sequence"/>
</dbReference>
<dbReference type="EMBL" id="QRUH01000009">
    <property type="protein sequence ID" value="RGR48075.1"/>
    <property type="molecule type" value="Genomic_DNA"/>
</dbReference>
<reference evidence="3 6" key="2">
    <citation type="journal article" date="2019" name="Science, e1252229">
        <title>Invertible promoters mediate bacterial phase variation, antibiotic resistance, and host adaptation in the gut.</title>
        <authorList>
            <person name="Jiang X."/>
            <person name="Hall A.B."/>
            <person name="Arthur T.D."/>
            <person name="Plichta D.R."/>
            <person name="Covington C.T."/>
            <person name="Poyet M."/>
            <person name="Crothers J."/>
            <person name="Moses P.L."/>
            <person name="Tolonen A.C."/>
            <person name="Vlamakis H."/>
            <person name="Alm E.J."/>
            <person name="Xavier R.J."/>
        </authorList>
    </citation>
    <scope>NUCLEOTIDE SEQUENCE [LARGE SCALE GENOMIC DNA]</scope>
    <source>
        <strain evidence="6">af_0058</strain>
        <strain evidence="3">Af_0058</strain>
    </source>
</reference>
<accession>A0A396FQM9</accession>
<sequence length="76" mass="8602">MGSIKTAEGTCQSPLHTPGWVRWEELFKTEGGKNGLGYSNKKVVVRVFGSTILAGRRLFRIYIDIKNQVIFQGIFR</sequence>